<comment type="caution">
    <text evidence="1">The sequence shown here is derived from an EMBL/GenBank/DDBJ whole genome shotgun (WGS) entry which is preliminary data.</text>
</comment>
<dbReference type="AlphaFoldDB" id="A0AAW9CXW7"/>
<proteinExistence type="predicted"/>
<evidence type="ECO:0000313" key="2">
    <source>
        <dbReference type="Proteomes" id="UP001272137"/>
    </source>
</evidence>
<organism evidence="1 2">
    <name type="scientific">Burkholderia thailandensis</name>
    <dbReference type="NCBI Taxonomy" id="57975"/>
    <lineage>
        <taxon>Bacteria</taxon>
        <taxon>Pseudomonadati</taxon>
        <taxon>Pseudomonadota</taxon>
        <taxon>Betaproteobacteria</taxon>
        <taxon>Burkholderiales</taxon>
        <taxon>Burkholderiaceae</taxon>
        <taxon>Burkholderia</taxon>
        <taxon>pseudomallei group</taxon>
    </lineage>
</organism>
<dbReference type="EMBL" id="QXCT01000002">
    <property type="protein sequence ID" value="MDW9254736.1"/>
    <property type="molecule type" value="Genomic_DNA"/>
</dbReference>
<sequence>MSVTFMARERLKPPIVLVAPIGRRARRLNVDCFDHRENQ</sequence>
<name>A0AAW9CXW7_BURTH</name>
<accession>A0AAW9CXW7</accession>
<evidence type="ECO:0000313" key="1">
    <source>
        <dbReference type="EMBL" id="MDW9254736.1"/>
    </source>
</evidence>
<protein>
    <submittedName>
        <fullName evidence="1">Uncharacterized protein</fullName>
    </submittedName>
</protein>
<gene>
    <name evidence="1" type="ORF">C7S16_3834</name>
</gene>
<dbReference type="Proteomes" id="UP001272137">
    <property type="component" value="Unassembled WGS sequence"/>
</dbReference>
<reference evidence="1" key="1">
    <citation type="submission" date="2018-08" db="EMBL/GenBank/DDBJ databases">
        <title>Identification of Burkholderia cepacia strains that express a Burkholderia pseudomallei-like capsular polysaccharide.</title>
        <authorList>
            <person name="Burtnick M.N."/>
            <person name="Vongsouvath M."/>
            <person name="Newton P."/>
            <person name="Wuthiekanun V."/>
            <person name="Limmathurotsakul D."/>
            <person name="Brett P.J."/>
            <person name="Chantratita N."/>
            <person name="Dance D.A."/>
        </authorList>
    </citation>
    <scope>NUCLEOTIDE SEQUENCE</scope>
    <source>
        <strain evidence="1">SBXCC001</strain>
    </source>
</reference>